<evidence type="ECO:0000256" key="1">
    <source>
        <dbReference type="ARBA" id="ARBA00004123"/>
    </source>
</evidence>
<dbReference type="GO" id="GO:0031490">
    <property type="term" value="F:chromatin DNA binding"/>
    <property type="evidence" value="ECO:0007669"/>
    <property type="project" value="TreeGrafter"/>
</dbReference>
<proteinExistence type="predicted"/>
<dbReference type="AlphaFoldDB" id="A0A7S4HRD8"/>
<feature type="compositionally biased region" description="Basic and acidic residues" evidence="3">
    <location>
        <begin position="121"/>
        <end position="138"/>
    </location>
</feature>
<evidence type="ECO:0000259" key="4">
    <source>
        <dbReference type="Pfam" id="PF00808"/>
    </source>
</evidence>
<feature type="compositionally biased region" description="Gly residues" evidence="3">
    <location>
        <begin position="22"/>
        <end position="31"/>
    </location>
</feature>
<feature type="region of interest" description="Disordered" evidence="3">
    <location>
        <begin position="121"/>
        <end position="244"/>
    </location>
</feature>
<dbReference type="Gene3D" id="1.10.20.10">
    <property type="entry name" value="Histone, subunit A"/>
    <property type="match status" value="1"/>
</dbReference>
<gene>
    <name evidence="5" type="ORF">OAUR00152_LOCUS3095</name>
</gene>
<dbReference type="SUPFAM" id="SSF47113">
    <property type="entry name" value="Histone-fold"/>
    <property type="match status" value="1"/>
</dbReference>
<dbReference type="InterPro" id="IPR051377">
    <property type="entry name" value="DNA_Pol-Epsilon_Subunit"/>
</dbReference>
<dbReference type="GO" id="GO:0006974">
    <property type="term" value="P:DNA damage response"/>
    <property type="evidence" value="ECO:0007669"/>
    <property type="project" value="TreeGrafter"/>
</dbReference>
<keyword evidence="2" id="KW-0539">Nucleus</keyword>
<dbReference type="GO" id="GO:0031507">
    <property type="term" value="P:heterochromatin formation"/>
    <property type="evidence" value="ECO:0007669"/>
    <property type="project" value="TreeGrafter"/>
</dbReference>
<dbReference type="EMBL" id="HBKQ01004509">
    <property type="protein sequence ID" value="CAE2207104.1"/>
    <property type="molecule type" value="Transcribed_RNA"/>
</dbReference>
<name>A0A7S4HRD8_9STRA</name>
<dbReference type="GO" id="GO:0046982">
    <property type="term" value="F:protein heterodimerization activity"/>
    <property type="evidence" value="ECO:0007669"/>
    <property type="project" value="InterPro"/>
</dbReference>
<sequence length="244" mass="25127">MTVGASETASHPSGKSPAPSQSGGGSGGGAGSSTTTEFEPPLACVRRLLKNSLPTCNVGKDASSAFARACGIFVIYLTACANDFARESKRQTITANDILAAVTELEFDEFTPQLKAFLEQHRTEERKKKRDKDAKKLQAAEAAEQAELAQAHADSGGIGEEGGQDGSGNKGNSGVQHSGNADLDSEGSPRKKHKPNLEGEKNESSEKSESVLGGASSSVADGKGKESGSEGVTGAAEKGTEEKD</sequence>
<feature type="region of interest" description="Disordered" evidence="3">
    <location>
        <begin position="1"/>
        <end position="36"/>
    </location>
</feature>
<feature type="compositionally biased region" description="Low complexity" evidence="3">
    <location>
        <begin position="139"/>
        <end position="155"/>
    </location>
</feature>
<dbReference type="Pfam" id="PF00808">
    <property type="entry name" value="CBFD_NFYB_HMF"/>
    <property type="match status" value="1"/>
</dbReference>
<comment type="subcellular location">
    <subcellularLocation>
        <location evidence="1">Nucleus</location>
    </subcellularLocation>
</comment>
<dbReference type="PANTHER" id="PTHR46172">
    <property type="entry name" value="DNA POLYMERASE EPSILON SUBUNIT 3"/>
    <property type="match status" value="1"/>
</dbReference>
<dbReference type="GO" id="GO:0008623">
    <property type="term" value="C:CHRAC"/>
    <property type="evidence" value="ECO:0007669"/>
    <property type="project" value="TreeGrafter"/>
</dbReference>
<feature type="compositionally biased region" description="Basic and acidic residues" evidence="3">
    <location>
        <begin position="195"/>
        <end position="209"/>
    </location>
</feature>
<dbReference type="InterPro" id="IPR009072">
    <property type="entry name" value="Histone-fold"/>
</dbReference>
<accession>A0A7S4HRD8</accession>
<evidence type="ECO:0000313" key="5">
    <source>
        <dbReference type="EMBL" id="CAE2207104.1"/>
    </source>
</evidence>
<evidence type="ECO:0000256" key="2">
    <source>
        <dbReference type="ARBA" id="ARBA00023242"/>
    </source>
</evidence>
<dbReference type="CDD" id="cd22928">
    <property type="entry name" value="HFD_POLE3_DPB4"/>
    <property type="match status" value="1"/>
</dbReference>
<dbReference type="InterPro" id="IPR003958">
    <property type="entry name" value="CBFA_NFYB_domain"/>
</dbReference>
<feature type="compositionally biased region" description="Low complexity" evidence="3">
    <location>
        <begin position="12"/>
        <end position="21"/>
    </location>
</feature>
<reference evidence="5" key="1">
    <citation type="submission" date="2021-01" db="EMBL/GenBank/DDBJ databases">
        <authorList>
            <person name="Corre E."/>
            <person name="Pelletier E."/>
            <person name="Niang G."/>
            <person name="Scheremetjew M."/>
            <person name="Finn R."/>
            <person name="Kale V."/>
            <person name="Holt S."/>
            <person name="Cochrane G."/>
            <person name="Meng A."/>
            <person name="Brown T."/>
            <person name="Cohen L."/>
        </authorList>
    </citation>
    <scope>NUCLEOTIDE SEQUENCE</scope>
    <source>
        <strain evidence="5">Isolate 1302-5</strain>
    </source>
</reference>
<feature type="domain" description="Transcription factor CBF/NF-Y/archaeal histone" evidence="4">
    <location>
        <begin position="41"/>
        <end position="102"/>
    </location>
</feature>
<dbReference type="PANTHER" id="PTHR46172:SF1">
    <property type="entry name" value="DNA POLYMERASE EPSILON SUBUNIT 3"/>
    <property type="match status" value="1"/>
</dbReference>
<protein>
    <recommendedName>
        <fullName evidence="4">Transcription factor CBF/NF-Y/archaeal histone domain-containing protein</fullName>
    </recommendedName>
</protein>
<organism evidence="5">
    <name type="scientific">Odontella aurita</name>
    <dbReference type="NCBI Taxonomy" id="265563"/>
    <lineage>
        <taxon>Eukaryota</taxon>
        <taxon>Sar</taxon>
        <taxon>Stramenopiles</taxon>
        <taxon>Ochrophyta</taxon>
        <taxon>Bacillariophyta</taxon>
        <taxon>Mediophyceae</taxon>
        <taxon>Biddulphiophycidae</taxon>
        <taxon>Eupodiscales</taxon>
        <taxon>Odontellaceae</taxon>
        <taxon>Odontella</taxon>
    </lineage>
</organism>
<feature type="compositionally biased region" description="Polar residues" evidence="3">
    <location>
        <begin position="1"/>
        <end position="11"/>
    </location>
</feature>
<dbReference type="GO" id="GO:0006272">
    <property type="term" value="P:leading strand elongation"/>
    <property type="evidence" value="ECO:0007669"/>
    <property type="project" value="TreeGrafter"/>
</dbReference>
<feature type="compositionally biased region" description="Gly residues" evidence="3">
    <location>
        <begin position="156"/>
        <end position="171"/>
    </location>
</feature>
<evidence type="ECO:0000256" key="3">
    <source>
        <dbReference type="SAM" id="MobiDB-lite"/>
    </source>
</evidence>
<dbReference type="GO" id="GO:0008622">
    <property type="term" value="C:epsilon DNA polymerase complex"/>
    <property type="evidence" value="ECO:0007669"/>
    <property type="project" value="TreeGrafter"/>
</dbReference>